<dbReference type="SUPFAM" id="SSF49299">
    <property type="entry name" value="PKD domain"/>
    <property type="match status" value="1"/>
</dbReference>
<dbReference type="NCBIfam" id="TIGR01167">
    <property type="entry name" value="LPXTG_anchor"/>
    <property type="match status" value="1"/>
</dbReference>
<reference evidence="12 13" key="1">
    <citation type="submission" date="2011-08" db="EMBL/GenBank/DDBJ databases">
        <authorList>
            <person name="Weinstock G."/>
            <person name="Sodergren E."/>
            <person name="Clifton S."/>
            <person name="Fulton L."/>
            <person name="Fulton B."/>
            <person name="Courtney L."/>
            <person name="Fronick C."/>
            <person name="Harrison M."/>
            <person name="Strong C."/>
            <person name="Farmer C."/>
            <person name="Delahaunty K."/>
            <person name="Markovic C."/>
            <person name="Hall O."/>
            <person name="Minx P."/>
            <person name="Tomlinson C."/>
            <person name="Mitreva M."/>
            <person name="Hou S."/>
            <person name="Chen J."/>
            <person name="Wollam A."/>
            <person name="Pepin K.H."/>
            <person name="Johnson M."/>
            <person name="Bhonagiri V."/>
            <person name="Zhang X."/>
            <person name="Suruliraj S."/>
            <person name="Warren W."/>
            <person name="Chinwalla A."/>
            <person name="Mardis E.R."/>
            <person name="Wilson R.K."/>
        </authorList>
    </citation>
    <scope>NUCLEOTIDE SEQUENCE [LARGE SCALE GENOMIC DNA]</scope>
    <source>
        <strain evidence="12 13">ATCC 33091</strain>
    </source>
</reference>
<feature type="compositionally biased region" description="Pro residues" evidence="8">
    <location>
        <begin position="501"/>
        <end position="535"/>
    </location>
</feature>
<dbReference type="PANTHER" id="PTHR46652:SF3">
    <property type="entry name" value="LEUCINE-RICH REPEAT-CONTAINING PROTEIN 9"/>
    <property type="match status" value="1"/>
</dbReference>
<evidence type="ECO:0000256" key="3">
    <source>
        <dbReference type="ARBA" id="ARBA00022525"/>
    </source>
</evidence>
<keyword evidence="7" id="KW-0572">Peptidoglycan-anchor</keyword>
<evidence type="ECO:0000256" key="4">
    <source>
        <dbReference type="ARBA" id="ARBA00022614"/>
    </source>
</evidence>
<dbReference type="SUPFAM" id="SSF52058">
    <property type="entry name" value="L domain-like"/>
    <property type="match status" value="1"/>
</dbReference>
<dbReference type="InterPro" id="IPR019931">
    <property type="entry name" value="LPXTG_anchor"/>
</dbReference>
<keyword evidence="9" id="KW-0472">Membrane</keyword>
<feature type="chain" id="PRO_5044499187" evidence="10">
    <location>
        <begin position="31"/>
        <end position="620"/>
    </location>
</feature>
<dbReference type="InterPro" id="IPR050836">
    <property type="entry name" value="SDS22/Internalin_LRR"/>
</dbReference>
<dbReference type="InterPro" id="IPR001611">
    <property type="entry name" value="Leu-rich_rpt"/>
</dbReference>
<dbReference type="InterPro" id="IPR035986">
    <property type="entry name" value="PKD_dom_sf"/>
</dbReference>
<evidence type="ECO:0000256" key="6">
    <source>
        <dbReference type="ARBA" id="ARBA00022737"/>
    </source>
</evidence>
<dbReference type="EMBL" id="AGCN01000032">
    <property type="protein sequence ID" value="EHN61208.1"/>
    <property type="molecule type" value="Genomic_DNA"/>
</dbReference>
<dbReference type="Gene3D" id="3.80.10.10">
    <property type="entry name" value="Ribonuclease Inhibitor"/>
    <property type="match status" value="1"/>
</dbReference>
<dbReference type="Pfam" id="PF18981">
    <property type="entry name" value="InlK_D3"/>
    <property type="match status" value="2"/>
</dbReference>
<keyword evidence="2" id="KW-0134">Cell wall</keyword>
<dbReference type="PROSITE" id="PS51450">
    <property type="entry name" value="LRR"/>
    <property type="match status" value="1"/>
</dbReference>
<keyword evidence="4" id="KW-0433">Leucine-rich repeat</keyword>
<keyword evidence="6" id="KW-0677">Repeat</keyword>
<feature type="transmembrane region" description="Helical" evidence="9">
    <location>
        <begin position="598"/>
        <end position="617"/>
    </location>
</feature>
<dbReference type="PROSITE" id="PS50847">
    <property type="entry name" value="GRAM_POS_ANCHORING"/>
    <property type="match status" value="1"/>
</dbReference>
<evidence type="ECO:0000256" key="10">
    <source>
        <dbReference type="SAM" id="SignalP"/>
    </source>
</evidence>
<keyword evidence="9" id="KW-1133">Transmembrane helix</keyword>
<dbReference type="Pfam" id="PF22122">
    <property type="entry name" value="InlK_D2"/>
    <property type="match status" value="1"/>
</dbReference>
<dbReference type="InterPro" id="IPR025875">
    <property type="entry name" value="Leu-rich_rpt_4"/>
</dbReference>
<sequence>MSIKSKIMKVGICSVMVMVPLSQVSLPSFAAEEQGLQASQDVVNIPDPELKKQLNSHMSKPATADITEDEMSRLDNVSLSSGITDLTGLEYGKNITRISFRGVNASYDVVTKLPKLNNLTITGSNITSDKIPNLNSMTNLEHLYLYESNFDNSLLPKINALPNLKTLNIGYNKQITNISSLKSLPNLTDLVVMGCQIDDFRGIADFPKLENFNGTYQRFEDEASKSLKSSELTFNEAEQTLFIPFKILEKQTIYNYDGTILPYDTNPANLMIEIDSGYEFTDDKTTISQEGVTLKNFSKENYDGMEMLYIVAMFDGINIATPPNLANGTYNITGNLSGGLYDVDHSVSIEADDNVSYTQGQTVTPEQFLKDINASANGGTITSDFADKVDFSTPGTYTVTLNASNSVGLTADPVQVTVTIVEQTVITAETEVSYNMNDAKTEAEFLADINAVTNNSAAITTDFDTVVDLTTAGEYTVTLNAGTAKQKATPFKVTVKVVDPTPAPAPDPTPTPDPTPSPDPTPTPDPASDPDPSNDPAPAEDPGTSIDSTGSMDSTDPANSTSEDSSSSTPKASKKANSGNSTLVTASKASLPKTGDSLPVTGVAVGFLVLGLGVLIARKK</sequence>
<evidence type="ECO:0000313" key="12">
    <source>
        <dbReference type="EMBL" id="EHN61208.1"/>
    </source>
</evidence>
<keyword evidence="9" id="KW-0812">Transmembrane</keyword>
<evidence type="ECO:0000256" key="7">
    <source>
        <dbReference type="ARBA" id="ARBA00023088"/>
    </source>
</evidence>
<proteinExistence type="predicted"/>
<dbReference type="Pfam" id="PF12799">
    <property type="entry name" value="LRR_4"/>
    <property type="match status" value="1"/>
</dbReference>
<dbReference type="PANTHER" id="PTHR46652">
    <property type="entry name" value="LEUCINE-RICH REPEAT AND IQ DOMAIN-CONTAINING PROTEIN 1-RELATED"/>
    <property type="match status" value="1"/>
</dbReference>
<name>A0AB72Z8N9_LISIO</name>
<comment type="subcellular location">
    <subcellularLocation>
        <location evidence="1">Secreted</location>
        <location evidence="1">Cell wall</location>
        <topology evidence="1">Peptidoglycan-anchor</topology>
    </subcellularLocation>
</comment>
<evidence type="ECO:0000256" key="2">
    <source>
        <dbReference type="ARBA" id="ARBA00022512"/>
    </source>
</evidence>
<feature type="signal peptide" evidence="10">
    <location>
        <begin position="1"/>
        <end position="30"/>
    </location>
</feature>
<evidence type="ECO:0000256" key="1">
    <source>
        <dbReference type="ARBA" id="ARBA00004168"/>
    </source>
</evidence>
<dbReference type="Proteomes" id="UP000003597">
    <property type="component" value="Unassembled WGS sequence"/>
</dbReference>
<gene>
    <name evidence="12" type="ORF">HMPREF0557_01949</name>
</gene>
<protein>
    <submittedName>
        <fullName evidence="12">LPXTG-motif protein cell wall anchor domain protein</fullName>
    </submittedName>
</protein>
<keyword evidence="3" id="KW-0964">Secreted</keyword>
<dbReference type="InterPro" id="IPR054360">
    <property type="entry name" value="InlK_D2"/>
</dbReference>
<dbReference type="Gene3D" id="2.60.40.10">
    <property type="entry name" value="Immunoglobulins"/>
    <property type="match status" value="2"/>
</dbReference>
<feature type="compositionally biased region" description="Polar residues" evidence="8">
    <location>
        <begin position="579"/>
        <end position="588"/>
    </location>
</feature>
<feature type="domain" description="Gram-positive cocci surface proteins LPxTG" evidence="11">
    <location>
        <begin position="591"/>
        <end position="620"/>
    </location>
</feature>
<evidence type="ECO:0000313" key="13">
    <source>
        <dbReference type="Proteomes" id="UP000003597"/>
    </source>
</evidence>
<keyword evidence="13" id="KW-1185">Reference proteome</keyword>
<dbReference type="RefSeq" id="WP_003771626.1">
    <property type="nucleotide sequence ID" value="NZ_JH556647.1"/>
</dbReference>
<evidence type="ECO:0000256" key="8">
    <source>
        <dbReference type="SAM" id="MobiDB-lite"/>
    </source>
</evidence>
<evidence type="ECO:0000256" key="9">
    <source>
        <dbReference type="SAM" id="Phobius"/>
    </source>
</evidence>
<dbReference type="InterPro" id="IPR013783">
    <property type="entry name" value="Ig-like_fold"/>
</dbReference>
<feature type="compositionally biased region" description="Polar residues" evidence="8">
    <location>
        <begin position="545"/>
        <end position="554"/>
    </location>
</feature>
<dbReference type="InterPro" id="IPR032675">
    <property type="entry name" value="LRR_dom_sf"/>
</dbReference>
<accession>A0AB72Z8N9</accession>
<feature type="compositionally biased region" description="Low complexity" evidence="8">
    <location>
        <begin position="556"/>
        <end position="578"/>
    </location>
</feature>
<evidence type="ECO:0000256" key="5">
    <source>
        <dbReference type="ARBA" id="ARBA00022729"/>
    </source>
</evidence>
<dbReference type="NCBIfam" id="NF033932">
    <property type="entry name" value="LapB_rpt_80"/>
    <property type="match status" value="2"/>
</dbReference>
<dbReference type="Gene3D" id="2.60.40.3890">
    <property type="match status" value="1"/>
</dbReference>
<comment type="caution">
    <text evidence="12">The sequence shown here is derived from an EMBL/GenBank/DDBJ whole genome shotgun (WGS) entry which is preliminary data.</text>
</comment>
<dbReference type="InterPro" id="IPR044056">
    <property type="entry name" value="InlI_Ig-like"/>
</dbReference>
<dbReference type="AlphaFoldDB" id="A0AB72Z8N9"/>
<evidence type="ECO:0000259" key="11">
    <source>
        <dbReference type="PROSITE" id="PS50847"/>
    </source>
</evidence>
<keyword evidence="5 10" id="KW-0732">Signal</keyword>
<organism evidence="12 13">
    <name type="scientific">Listeria innocua ATCC 33091</name>
    <dbReference type="NCBI Taxonomy" id="1002366"/>
    <lineage>
        <taxon>Bacteria</taxon>
        <taxon>Bacillati</taxon>
        <taxon>Bacillota</taxon>
        <taxon>Bacilli</taxon>
        <taxon>Bacillales</taxon>
        <taxon>Listeriaceae</taxon>
        <taxon>Listeria</taxon>
    </lineage>
</organism>
<feature type="region of interest" description="Disordered" evidence="8">
    <location>
        <begin position="498"/>
        <end position="599"/>
    </location>
</feature>